<keyword evidence="3" id="KW-0282">Flagellum</keyword>
<dbReference type="EMBL" id="FWWT01000008">
    <property type="protein sequence ID" value="SMB82295.1"/>
    <property type="molecule type" value="Genomic_DNA"/>
</dbReference>
<keyword evidence="4" id="KW-1185">Reference proteome</keyword>
<evidence type="ECO:0000313" key="4">
    <source>
        <dbReference type="Proteomes" id="UP000192731"/>
    </source>
</evidence>
<feature type="domain" description="Type III secretion system flagellar brake protein YcgR PilZN" evidence="2">
    <location>
        <begin position="12"/>
        <end position="88"/>
    </location>
</feature>
<gene>
    <name evidence="3" type="ORF">SAMN00017405_0911</name>
</gene>
<accession>A0A1W1UMD0</accession>
<proteinExistence type="predicted"/>
<organism evidence="3 4">
    <name type="scientific">Desulfonispora thiosulfatigenes DSM 11270</name>
    <dbReference type="NCBI Taxonomy" id="656914"/>
    <lineage>
        <taxon>Bacteria</taxon>
        <taxon>Bacillati</taxon>
        <taxon>Bacillota</taxon>
        <taxon>Clostridia</taxon>
        <taxon>Eubacteriales</taxon>
        <taxon>Peptococcaceae</taxon>
        <taxon>Desulfonispora</taxon>
    </lineage>
</organism>
<dbReference type="Gene3D" id="2.40.10.220">
    <property type="entry name" value="predicted glycosyltransferase like domains"/>
    <property type="match status" value="1"/>
</dbReference>
<dbReference type="Proteomes" id="UP000192731">
    <property type="component" value="Unassembled WGS sequence"/>
</dbReference>
<evidence type="ECO:0000259" key="2">
    <source>
        <dbReference type="Pfam" id="PF12945"/>
    </source>
</evidence>
<name>A0A1W1UMD0_DESTI</name>
<evidence type="ECO:0000313" key="3">
    <source>
        <dbReference type="EMBL" id="SMB82295.1"/>
    </source>
</evidence>
<sequence>MKKKKALEIHNKLEVTRNNDTNTYRSIITGVDKETFSMAIPEEKRIQLRLAIGEKVEITVFTDTTLYKFKTEILGMKKENEAPMYVLKINPNMKKIERRNFFRIDVSLDINYEIIKNSQRRTWTAVNPTNKARTSDLSGGGMQLALDKGLAEDTLMVVCFPIFVDDTEIEIKVLGKVVRSIEDTTTETKYKWRVGVALEEITERQRDCIIKYIFSVMRKKMHLFME</sequence>
<dbReference type="STRING" id="656914.SAMN00017405_0911"/>
<protein>
    <submittedName>
        <fullName evidence="3">C-di-GMP-binding flagellar brake protein YcgR, contains PilZNR and PilZ domains</fullName>
    </submittedName>
</protein>
<dbReference type="InterPro" id="IPR009926">
    <property type="entry name" value="T3SS_YcgR_PilZN"/>
</dbReference>
<dbReference type="AlphaFoldDB" id="A0A1W1UMD0"/>
<evidence type="ECO:0000259" key="1">
    <source>
        <dbReference type="Pfam" id="PF07238"/>
    </source>
</evidence>
<dbReference type="GO" id="GO:0035438">
    <property type="term" value="F:cyclic-di-GMP binding"/>
    <property type="evidence" value="ECO:0007669"/>
    <property type="project" value="InterPro"/>
</dbReference>
<dbReference type="InterPro" id="IPR009875">
    <property type="entry name" value="PilZ_domain"/>
</dbReference>
<keyword evidence="3" id="KW-0966">Cell projection</keyword>
<dbReference type="Pfam" id="PF12945">
    <property type="entry name" value="PilZNR"/>
    <property type="match status" value="1"/>
</dbReference>
<feature type="domain" description="PilZ" evidence="1">
    <location>
        <begin position="97"/>
        <end position="214"/>
    </location>
</feature>
<dbReference type="RefSeq" id="WP_084052161.1">
    <property type="nucleotide sequence ID" value="NZ_FWWT01000008.1"/>
</dbReference>
<keyword evidence="3" id="KW-0969">Cilium</keyword>
<reference evidence="3 4" key="1">
    <citation type="submission" date="2017-04" db="EMBL/GenBank/DDBJ databases">
        <authorList>
            <person name="Afonso C.L."/>
            <person name="Miller P.J."/>
            <person name="Scott M.A."/>
            <person name="Spackman E."/>
            <person name="Goraichik I."/>
            <person name="Dimitrov K.M."/>
            <person name="Suarez D.L."/>
            <person name="Swayne D.E."/>
        </authorList>
    </citation>
    <scope>NUCLEOTIDE SEQUENCE [LARGE SCALE GENOMIC DNA]</scope>
    <source>
        <strain evidence="3 4">DSM 11270</strain>
    </source>
</reference>
<dbReference type="OrthoDB" id="3493at2"/>
<dbReference type="Pfam" id="PF07238">
    <property type="entry name" value="PilZ"/>
    <property type="match status" value="1"/>
</dbReference>